<dbReference type="PANTHER" id="PTHR31308">
    <property type="match status" value="1"/>
</dbReference>
<evidence type="ECO:0000256" key="2">
    <source>
        <dbReference type="ARBA" id="ARBA00022801"/>
    </source>
</evidence>
<dbReference type="PANTHER" id="PTHR31308:SF6">
    <property type="entry name" value="GLYCOSIDE HYDROLASE FAMILY 5 C-TERMINAL DOMAIN-CONTAINING PROTEIN"/>
    <property type="match status" value="1"/>
</dbReference>
<feature type="domain" description="Glycoside hydrolase family 5 C-terminal" evidence="6">
    <location>
        <begin position="698"/>
        <end position="764"/>
    </location>
</feature>
<keyword evidence="3" id="KW-0326">Glycosidase</keyword>
<evidence type="ECO:0000256" key="4">
    <source>
        <dbReference type="SAM" id="MobiDB-lite"/>
    </source>
</evidence>
<dbReference type="InterPro" id="IPR052066">
    <property type="entry name" value="Glycosphingolipid_Hydrolases"/>
</dbReference>
<dbReference type="EMBL" id="ML178814">
    <property type="protein sequence ID" value="TFL07888.1"/>
    <property type="molecule type" value="Genomic_DNA"/>
</dbReference>
<evidence type="ECO:0000313" key="8">
    <source>
        <dbReference type="Proteomes" id="UP000305067"/>
    </source>
</evidence>
<proteinExistence type="inferred from homology"/>
<dbReference type="STRING" id="1884261.A0A5C3R2F6"/>
<evidence type="ECO:0000313" key="7">
    <source>
        <dbReference type="EMBL" id="TFL07888.1"/>
    </source>
</evidence>
<dbReference type="InterPro" id="IPR017853">
    <property type="entry name" value="GH"/>
</dbReference>
<dbReference type="InterPro" id="IPR001547">
    <property type="entry name" value="Glyco_hydro_5"/>
</dbReference>
<sequence>MPRIPAVSPATGNPTSSSFIHTLDSNFVDSAGRTLLLRGVNLSDVAKAPVNRPSYILDDFWEAAEAGGHDFIGRPLNLEDGSADVHLARLRGWGFNTLRYPFTWEALEHEGPGKYDYDFMDYTVRVLRKCKEYGFKVFMDPHQDVWSRFSGGSGAPFWTLAACGFKPRNFTATGAAVIHAEYPLAHEPSPSTLPAMIWSTNYGKLVCQTMFTLFYAGNDFAPRCIIDGKNIQDWLQDHYFAAIGELAERIRDAGDLLDECVIGWDPMNEPFEGFCGWPDLNLNPTKQGSTLRKGSCPTPAQSLRLGMGQPQTVDHFSWGPFGPRKDGTVTVDPAGRSLWATREELGEDEAGNNTRWGWTRGTQWEVGTCLWALHGVWDIETGYILRPDYFHSLPFISDSAEAPQPQDPTTVGVEFIEDYWKPHWEAYARLVRESDPETIVFIHPPVFGIPPIIGEEHLKGRCAYSGHYYDGLTLVTRHWNWFNADALGLLRGKYGNTVSAVKIGETAIRKSLQEQLAMLMEDIERLGPYPTLIGEIGTPFDMDGKRSYGWTDNGKYAGDYSSQEKALDASLNGADGPNCISYTVWTYCPDSTHQWGDGWNMEDLSLWSADDLKFEEGADDSTFGVRDGSRAVLLGKAPFTSVNPGRPSIQSVGGSQMSLATIEPTSQDQAAGRRRTGWHENPFVFLTNGARAIRSSARPYPVKTVGKPFEIQFNAQKSEFKLIVRVRAEDAPVLREDREDLDMDEEKRLPTEIFLPLVHFAHPRLLNSKSFSTSKPVKQYSDTISPSASTSSRSSTPTPPDLSASVSSGPTLSGSSLHPNAPPGIDQPKQKHTSPESSPTLLYTTEGQEDLLDIEVTASAGHWAVKNGQTLKWWYDVPAQGESDREYTILVKRKGGTISAKDVTWTEQLCAEDSSCTMM</sequence>
<evidence type="ECO:0000256" key="3">
    <source>
        <dbReference type="ARBA" id="ARBA00023295"/>
    </source>
</evidence>
<dbReference type="AlphaFoldDB" id="A0A5C3R2F6"/>
<comment type="similarity">
    <text evidence="1">Belongs to the glycosyl hydrolase 5 (cellulase A) family.</text>
</comment>
<keyword evidence="2 7" id="KW-0378">Hydrolase</keyword>
<dbReference type="GO" id="GO:0000272">
    <property type="term" value="P:polysaccharide catabolic process"/>
    <property type="evidence" value="ECO:0007669"/>
    <property type="project" value="InterPro"/>
</dbReference>
<dbReference type="Pfam" id="PF18564">
    <property type="entry name" value="Glyco_hydro_5_C"/>
    <property type="match status" value="1"/>
</dbReference>
<feature type="region of interest" description="Disordered" evidence="4">
    <location>
        <begin position="776"/>
        <end position="841"/>
    </location>
</feature>
<reference evidence="7 8" key="1">
    <citation type="journal article" date="2019" name="Nat. Ecol. Evol.">
        <title>Megaphylogeny resolves global patterns of mushroom evolution.</title>
        <authorList>
            <person name="Varga T."/>
            <person name="Krizsan K."/>
            <person name="Foldi C."/>
            <person name="Dima B."/>
            <person name="Sanchez-Garcia M."/>
            <person name="Sanchez-Ramirez S."/>
            <person name="Szollosi G.J."/>
            <person name="Szarkandi J.G."/>
            <person name="Papp V."/>
            <person name="Albert L."/>
            <person name="Andreopoulos W."/>
            <person name="Angelini C."/>
            <person name="Antonin V."/>
            <person name="Barry K.W."/>
            <person name="Bougher N.L."/>
            <person name="Buchanan P."/>
            <person name="Buyck B."/>
            <person name="Bense V."/>
            <person name="Catcheside P."/>
            <person name="Chovatia M."/>
            <person name="Cooper J."/>
            <person name="Damon W."/>
            <person name="Desjardin D."/>
            <person name="Finy P."/>
            <person name="Geml J."/>
            <person name="Haridas S."/>
            <person name="Hughes K."/>
            <person name="Justo A."/>
            <person name="Karasinski D."/>
            <person name="Kautmanova I."/>
            <person name="Kiss B."/>
            <person name="Kocsube S."/>
            <person name="Kotiranta H."/>
            <person name="LaButti K.M."/>
            <person name="Lechner B.E."/>
            <person name="Liimatainen K."/>
            <person name="Lipzen A."/>
            <person name="Lukacs Z."/>
            <person name="Mihaltcheva S."/>
            <person name="Morgado L.N."/>
            <person name="Niskanen T."/>
            <person name="Noordeloos M.E."/>
            <person name="Ohm R.A."/>
            <person name="Ortiz-Santana B."/>
            <person name="Ovrebo C."/>
            <person name="Racz N."/>
            <person name="Riley R."/>
            <person name="Savchenko A."/>
            <person name="Shiryaev A."/>
            <person name="Soop K."/>
            <person name="Spirin V."/>
            <person name="Szebenyi C."/>
            <person name="Tomsovsky M."/>
            <person name="Tulloss R.E."/>
            <person name="Uehling J."/>
            <person name="Grigoriev I.V."/>
            <person name="Vagvolgyi C."/>
            <person name="Papp T."/>
            <person name="Martin F.M."/>
            <person name="Miettinen O."/>
            <person name="Hibbett D.S."/>
            <person name="Nagy L.G."/>
        </authorList>
    </citation>
    <scope>NUCLEOTIDE SEQUENCE [LARGE SCALE GENOMIC DNA]</scope>
    <source>
        <strain evidence="7 8">CBS 309.79</strain>
    </source>
</reference>
<organism evidence="7 8">
    <name type="scientific">Pterulicium gracile</name>
    <dbReference type="NCBI Taxonomy" id="1884261"/>
    <lineage>
        <taxon>Eukaryota</taxon>
        <taxon>Fungi</taxon>
        <taxon>Dikarya</taxon>
        <taxon>Basidiomycota</taxon>
        <taxon>Agaricomycotina</taxon>
        <taxon>Agaricomycetes</taxon>
        <taxon>Agaricomycetidae</taxon>
        <taxon>Agaricales</taxon>
        <taxon>Pleurotineae</taxon>
        <taxon>Pterulaceae</taxon>
        <taxon>Pterulicium</taxon>
    </lineage>
</organism>
<dbReference type="GO" id="GO:1904462">
    <property type="term" value="P:ergosteryl 3-beta-D-glucoside catabolic process"/>
    <property type="evidence" value="ECO:0007669"/>
    <property type="project" value="TreeGrafter"/>
</dbReference>
<dbReference type="SUPFAM" id="SSF51445">
    <property type="entry name" value="(Trans)glycosidases"/>
    <property type="match status" value="1"/>
</dbReference>
<dbReference type="Pfam" id="PF00150">
    <property type="entry name" value="Cellulase"/>
    <property type="match status" value="1"/>
</dbReference>
<accession>A0A5C3R2F6</accession>
<gene>
    <name evidence="7" type="ORF">BDV98DRAFT_558666</name>
</gene>
<dbReference type="Proteomes" id="UP000305067">
    <property type="component" value="Unassembled WGS sequence"/>
</dbReference>
<evidence type="ECO:0000259" key="5">
    <source>
        <dbReference type="Pfam" id="PF00150"/>
    </source>
</evidence>
<feature type="domain" description="Glycoside hydrolase family 5" evidence="5">
    <location>
        <begin position="87"/>
        <end position="146"/>
    </location>
</feature>
<feature type="compositionally biased region" description="Low complexity" evidence="4">
    <location>
        <begin position="781"/>
        <end position="817"/>
    </location>
</feature>
<dbReference type="Gene3D" id="3.20.20.80">
    <property type="entry name" value="Glycosidases"/>
    <property type="match status" value="2"/>
</dbReference>
<dbReference type="GO" id="GO:0050295">
    <property type="term" value="F:steryl-beta-glucosidase activity"/>
    <property type="evidence" value="ECO:0007669"/>
    <property type="project" value="TreeGrafter"/>
</dbReference>
<dbReference type="OrthoDB" id="9971853at2759"/>
<evidence type="ECO:0000259" key="6">
    <source>
        <dbReference type="Pfam" id="PF18564"/>
    </source>
</evidence>
<keyword evidence="8" id="KW-1185">Reference proteome</keyword>
<protein>
    <submittedName>
        <fullName evidence="7">Glycoside hydrolase family 5 protein</fullName>
    </submittedName>
</protein>
<evidence type="ECO:0000256" key="1">
    <source>
        <dbReference type="ARBA" id="ARBA00005641"/>
    </source>
</evidence>
<dbReference type="InterPro" id="IPR041036">
    <property type="entry name" value="GH5_C"/>
</dbReference>
<name>A0A5C3R2F6_9AGAR</name>